<sequence>MIKYKLTCKKCNNSFDSWFPSSKEYEKLKSLKHINCPNCNSLKITKDLMSPNVLNSKKEKSEIIKNEKHVKIKNKIKEYQKFIKNNFEYVGENFAYEARSIHYNNKKKTKGIYGNATTEEVKELKEEGINTEIIPWVNEKDN</sequence>
<dbReference type="EMBL" id="UINC01107611">
    <property type="protein sequence ID" value="SVC73119.1"/>
    <property type="molecule type" value="Genomic_DNA"/>
</dbReference>
<dbReference type="PIRSF" id="PIRSF032131">
    <property type="entry name" value="UCP032131"/>
    <property type="match status" value="1"/>
</dbReference>
<reference evidence="1" key="1">
    <citation type="submission" date="2018-05" db="EMBL/GenBank/DDBJ databases">
        <authorList>
            <person name="Lanie J.A."/>
            <person name="Ng W.-L."/>
            <person name="Kazmierczak K.M."/>
            <person name="Andrzejewski T.M."/>
            <person name="Davidsen T.M."/>
            <person name="Wayne K.J."/>
            <person name="Tettelin H."/>
            <person name="Glass J.I."/>
            <person name="Rusch D."/>
            <person name="Podicherti R."/>
            <person name="Tsui H.-C.T."/>
            <person name="Winkler M.E."/>
        </authorList>
    </citation>
    <scope>NUCLEOTIDE SEQUENCE</scope>
</reference>
<gene>
    <name evidence="1" type="ORF">METZ01_LOCUS325973</name>
</gene>
<organism evidence="1">
    <name type="scientific">marine metagenome</name>
    <dbReference type="NCBI Taxonomy" id="408172"/>
    <lineage>
        <taxon>unclassified sequences</taxon>
        <taxon>metagenomes</taxon>
        <taxon>ecological metagenomes</taxon>
    </lineage>
</organism>
<protein>
    <recommendedName>
        <fullName evidence="2">DUF1178 family protein</fullName>
    </recommendedName>
</protein>
<name>A0A382PI98_9ZZZZ</name>
<dbReference type="InterPro" id="IPR009562">
    <property type="entry name" value="DUF1178"/>
</dbReference>
<evidence type="ECO:0008006" key="2">
    <source>
        <dbReference type="Google" id="ProtNLM"/>
    </source>
</evidence>
<proteinExistence type="predicted"/>
<dbReference type="AlphaFoldDB" id="A0A382PI98"/>
<evidence type="ECO:0000313" key="1">
    <source>
        <dbReference type="EMBL" id="SVC73119.1"/>
    </source>
</evidence>
<accession>A0A382PI98</accession>
<dbReference type="Pfam" id="PF06676">
    <property type="entry name" value="DUF1178"/>
    <property type="match status" value="1"/>
</dbReference>